<dbReference type="AlphaFoldDB" id="A0A8X6YAV4"/>
<evidence type="ECO:0000313" key="2">
    <source>
        <dbReference type="Proteomes" id="UP000886998"/>
    </source>
</evidence>
<dbReference type="GO" id="GO:0004386">
    <property type="term" value="F:helicase activity"/>
    <property type="evidence" value="ECO:0007669"/>
    <property type="project" value="UniProtKB-KW"/>
</dbReference>
<dbReference type="Gene3D" id="3.40.50.300">
    <property type="entry name" value="P-loop containing nucleotide triphosphate hydrolases"/>
    <property type="match status" value="1"/>
</dbReference>
<evidence type="ECO:0000313" key="1">
    <source>
        <dbReference type="EMBL" id="GFY67228.1"/>
    </source>
</evidence>
<gene>
    <name evidence="1" type="primary">AVEN_261776_1</name>
    <name evidence="1" type="ORF">TNIN_228271</name>
</gene>
<keyword evidence="1" id="KW-0378">Hydrolase</keyword>
<keyword evidence="2" id="KW-1185">Reference proteome</keyword>
<accession>A0A8X6YAV4</accession>
<dbReference type="InterPro" id="IPR027417">
    <property type="entry name" value="P-loop_NTPase"/>
</dbReference>
<proteinExistence type="predicted"/>
<dbReference type="Proteomes" id="UP000886998">
    <property type="component" value="Unassembled WGS sequence"/>
</dbReference>
<sequence length="127" mass="14066">MKGETSNGKSKLLEILARVIGGYYHCIQADNLKPGNSCANATPHLASTLFNCRIVTTEELKGKSNENQVKQITGNSCITFRKCTNPVKEVFQLPSCLPPPIIYLIVERPRLFTTESLPFLSHVSLCE</sequence>
<protein>
    <submittedName>
        <fullName evidence="1">SF3 helicase domain-containing protein</fullName>
    </submittedName>
</protein>
<keyword evidence="1" id="KW-0347">Helicase</keyword>
<reference evidence="1" key="1">
    <citation type="submission" date="2020-08" db="EMBL/GenBank/DDBJ databases">
        <title>Multicomponent nature underlies the extraordinary mechanical properties of spider dragline silk.</title>
        <authorList>
            <person name="Kono N."/>
            <person name="Nakamura H."/>
            <person name="Mori M."/>
            <person name="Yoshida Y."/>
            <person name="Ohtoshi R."/>
            <person name="Malay A.D."/>
            <person name="Moran D.A.P."/>
            <person name="Tomita M."/>
            <person name="Numata K."/>
            <person name="Arakawa K."/>
        </authorList>
    </citation>
    <scope>NUCLEOTIDE SEQUENCE</scope>
</reference>
<comment type="caution">
    <text evidence="1">The sequence shown here is derived from an EMBL/GenBank/DDBJ whole genome shotgun (WGS) entry which is preliminary data.</text>
</comment>
<organism evidence="1 2">
    <name type="scientific">Trichonephila inaurata madagascariensis</name>
    <dbReference type="NCBI Taxonomy" id="2747483"/>
    <lineage>
        <taxon>Eukaryota</taxon>
        <taxon>Metazoa</taxon>
        <taxon>Ecdysozoa</taxon>
        <taxon>Arthropoda</taxon>
        <taxon>Chelicerata</taxon>
        <taxon>Arachnida</taxon>
        <taxon>Araneae</taxon>
        <taxon>Araneomorphae</taxon>
        <taxon>Entelegynae</taxon>
        <taxon>Araneoidea</taxon>
        <taxon>Nephilidae</taxon>
        <taxon>Trichonephila</taxon>
        <taxon>Trichonephila inaurata</taxon>
    </lineage>
</organism>
<keyword evidence="1" id="KW-0547">Nucleotide-binding</keyword>
<keyword evidence="1" id="KW-0067">ATP-binding</keyword>
<name>A0A8X6YAV4_9ARAC</name>
<dbReference type="EMBL" id="BMAV01016469">
    <property type="protein sequence ID" value="GFY67228.1"/>
    <property type="molecule type" value="Genomic_DNA"/>
</dbReference>